<evidence type="ECO:0000313" key="2">
    <source>
        <dbReference type="EMBL" id="GAU45279.1"/>
    </source>
</evidence>
<dbReference type="InterPro" id="IPR052929">
    <property type="entry name" value="RNase_H-like_EbsB-rel"/>
</dbReference>
<dbReference type="AlphaFoldDB" id="A0A2Z6PHT9"/>
<proteinExistence type="predicted"/>
<accession>A0A2Z6PHT9</accession>
<dbReference type="Pfam" id="PF13456">
    <property type="entry name" value="RVT_3"/>
    <property type="match status" value="1"/>
</dbReference>
<reference evidence="3" key="1">
    <citation type="journal article" date="2017" name="Front. Plant Sci.">
        <title>Climate Clever Clovers: New Paradigm to Reduce the Environmental Footprint of Ruminants by Breeding Low Methanogenic Forages Utilizing Haplotype Variation.</title>
        <authorList>
            <person name="Kaur P."/>
            <person name="Appels R."/>
            <person name="Bayer P.E."/>
            <person name="Keeble-Gagnere G."/>
            <person name="Wang J."/>
            <person name="Hirakawa H."/>
            <person name="Shirasawa K."/>
            <person name="Vercoe P."/>
            <person name="Stefanova K."/>
            <person name="Durmic Z."/>
            <person name="Nichols P."/>
            <person name="Revell C."/>
            <person name="Isobe S.N."/>
            <person name="Edwards D."/>
            <person name="Erskine W."/>
        </authorList>
    </citation>
    <scope>NUCLEOTIDE SEQUENCE [LARGE SCALE GENOMIC DNA]</scope>
    <source>
        <strain evidence="3">cv. Daliak</strain>
    </source>
</reference>
<dbReference type="PANTHER" id="PTHR47074">
    <property type="entry name" value="BNAC02G40300D PROTEIN"/>
    <property type="match status" value="1"/>
</dbReference>
<evidence type="ECO:0000259" key="1">
    <source>
        <dbReference type="Pfam" id="PF13456"/>
    </source>
</evidence>
<dbReference type="EMBL" id="DF974111">
    <property type="protein sequence ID" value="GAU45279.1"/>
    <property type="molecule type" value="Genomic_DNA"/>
</dbReference>
<organism evidence="2 3">
    <name type="scientific">Trifolium subterraneum</name>
    <name type="common">Subterranean clover</name>
    <dbReference type="NCBI Taxonomy" id="3900"/>
    <lineage>
        <taxon>Eukaryota</taxon>
        <taxon>Viridiplantae</taxon>
        <taxon>Streptophyta</taxon>
        <taxon>Embryophyta</taxon>
        <taxon>Tracheophyta</taxon>
        <taxon>Spermatophyta</taxon>
        <taxon>Magnoliopsida</taxon>
        <taxon>eudicotyledons</taxon>
        <taxon>Gunneridae</taxon>
        <taxon>Pentapetalae</taxon>
        <taxon>rosids</taxon>
        <taxon>fabids</taxon>
        <taxon>Fabales</taxon>
        <taxon>Fabaceae</taxon>
        <taxon>Papilionoideae</taxon>
        <taxon>50 kb inversion clade</taxon>
        <taxon>NPAAA clade</taxon>
        <taxon>Hologalegina</taxon>
        <taxon>IRL clade</taxon>
        <taxon>Trifolieae</taxon>
        <taxon>Trifolium</taxon>
    </lineage>
</organism>
<dbReference type="InterPro" id="IPR002156">
    <property type="entry name" value="RNaseH_domain"/>
</dbReference>
<dbReference type="Proteomes" id="UP000242715">
    <property type="component" value="Unassembled WGS sequence"/>
</dbReference>
<sequence length="421" mass="47774">MGAEEREATILVEALKKYEEASDQAINMQKSEIFFSKNTSGELKEKVQNILQGSHLEAHSKLVRQTLVKGRKRSLNQIGGSINTNILHECLSSPHNSRRRDSTNAKLILVGLKSKQWKGCQLVELGQVNNAKGTWRDGIPTSIWIQPCYAREARWRLGDGKSIRVWRDAWLRNEANSYVTTPMILGREDMCVHDLIEEGGREWRRSLIMGSFNERDARCILSTPLFGDMQEDVPSWKHSRNELLSQHKIILFVAAFWCIWKRRNQKIWEDIELHPSVSLQLASDIIYQWKIAQTSHQRQQTSAAILPHSAATRNASGEERSVSVTTSAVRVIWTPPVQGMLKCNVDAAIFKEQNCFGAGMCLRDDKGNFIRAQTTWNYGNLLPYDAEAWGLKAAISWLRNLGYVNVVIELDCKLVVDGISG</sequence>
<dbReference type="CDD" id="cd06222">
    <property type="entry name" value="RNase_H_like"/>
    <property type="match status" value="1"/>
</dbReference>
<evidence type="ECO:0000313" key="3">
    <source>
        <dbReference type="Proteomes" id="UP000242715"/>
    </source>
</evidence>
<dbReference type="InterPro" id="IPR036397">
    <property type="entry name" value="RNaseH_sf"/>
</dbReference>
<dbReference type="InterPro" id="IPR044730">
    <property type="entry name" value="RNase_H-like_dom_plant"/>
</dbReference>
<gene>
    <name evidence="2" type="ORF">TSUD_100010</name>
</gene>
<dbReference type="GO" id="GO:0004523">
    <property type="term" value="F:RNA-DNA hybrid ribonuclease activity"/>
    <property type="evidence" value="ECO:0007669"/>
    <property type="project" value="InterPro"/>
</dbReference>
<name>A0A2Z6PHT9_TRISU</name>
<dbReference type="PANTHER" id="PTHR47074:SF48">
    <property type="entry name" value="POLYNUCLEOTIDYL TRANSFERASE, RIBONUCLEASE H-LIKE SUPERFAMILY PROTEIN"/>
    <property type="match status" value="1"/>
</dbReference>
<dbReference type="SUPFAM" id="SSF53098">
    <property type="entry name" value="Ribonuclease H-like"/>
    <property type="match status" value="1"/>
</dbReference>
<protein>
    <recommendedName>
        <fullName evidence="1">RNase H type-1 domain-containing protein</fullName>
    </recommendedName>
</protein>
<dbReference type="Gene3D" id="3.30.420.10">
    <property type="entry name" value="Ribonuclease H-like superfamily/Ribonuclease H"/>
    <property type="match status" value="1"/>
</dbReference>
<dbReference type="OrthoDB" id="1002691at2759"/>
<dbReference type="InterPro" id="IPR012337">
    <property type="entry name" value="RNaseH-like_sf"/>
</dbReference>
<dbReference type="GO" id="GO:0003676">
    <property type="term" value="F:nucleic acid binding"/>
    <property type="evidence" value="ECO:0007669"/>
    <property type="project" value="InterPro"/>
</dbReference>
<feature type="domain" description="RNase H type-1" evidence="1">
    <location>
        <begin position="344"/>
        <end position="420"/>
    </location>
</feature>
<keyword evidence="3" id="KW-1185">Reference proteome</keyword>